<dbReference type="InterPro" id="IPR052936">
    <property type="entry name" value="Jasmonate_Hydroxylase-like"/>
</dbReference>
<dbReference type="GO" id="GO:0004497">
    <property type="term" value="F:monooxygenase activity"/>
    <property type="evidence" value="ECO:0007669"/>
    <property type="project" value="UniProtKB-KW"/>
</dbReference>
<dbReference type="RefSeq" id="WP_380855140.1">
    <property type="nucleotide sequence ID" value="NZ_JBHRXV010000001.1"/>
</dbReference>
<dbReference type="PANTHER" id="PTHR37811">
    <property type="entry name" value="BLL5343 PROTEIN"/>
    <property type="match status" value="1"/>
</dbReference>
<feature type="domain" description="ABM" evidence="2">
    <location>
        <begin position="2"/>
        <end position="93"/>
    </location>
</feature>
<evidence type="ECO:0000313" key="4">
    <source>
        <dbReference type="Proteomes" id="UP001595615"/>
    </source>
</evidence>
<dbReference type="Gene3D" id="3.30.70.100">
    <property type="match status" value="1"/>
</dbReference>
<accession>A0ABV7X7E9</accession>
<dbReference type="Pfam" id="PF03992">
    <property type="entry name" value="ABM"/>
    <property type="match status" value="1"/>
</dbReference>
<name>A0ABV7X7E9_9SPHN</name>
<comment type="caution">
    <text evidence="3">The sequence shown here is derived from an EMBL/GenBank/DDBJ whole genome shotgun (WGS) entry which is preliminary data.</text>
</comment>
<dbReference type="PROSITE" id="PS51725">
    <property type="entry name" value="ABM"/>
    <property type="match status" value="1"/>
</dbReference>
<evidence type="ECO:0000256" key="1">
    <source>
        <dbReference type="SAM" id="MobiDB-lite"/>
    </source>
</evidence>
<sequence>MILVLFESWPADGQMPRYLDLAAALRPILEGVDGFLSMERYESLTEPGKLLSLSCWRDEAAVAAWRALPVHRQAQAEGRCSVFSDYRLRIAEVVRAYGRDDREQAPADSRATHEAVSRASAPSPGSR</sequence>
<dbReference type="EMBL" id="JBHRXV010000001">
    <property type="protein sequence ID" value="MFC3711023.1"/>
    <property type="molecule type" value="Genomic_DNA"/>
</dbReference>
<proteinExistence type="predicted"/>
<dbReference type="InterPro" id="IPR007138">
    <property type="entry name" value="ABM_dom"/>
</dbReference>
<evidence type="ECO:0000259" key="2">
    <source>
        <dbReference type="PROSITE" id="PS51725"/>
    </source>
</evidence>
<keyword evidence="3" id="KW-0560">Oxidoreductase</keyword>
<feature type="compositionally biased region" description="Basic and acidic residues" evidence="1">
    <location>
        <begin position="101"/>
        <end position="116"/>
    </location>
</feature>
<keyword evidence="3" id="KW-0503">Monooxygenase</keyword>
<dbReference type="PANTHER" id="PTHR37811:SF2">
    <property type="entry name" value="ABM DOMAIN-CONTAINING PROTEIN"/>
    <property type="match status" value="1"/>
</dbReference>
<dbReference type="EC" id="1.14.-.-" evidence="3"/>
<dbReference type="Proteomes" id="UP001595615">
    <property type="component" value="Unassembled WGS sequence"/>
</dbReference>
<keyword evidence="4" id="KW-1185">Reference proteome</keyword>
<protein>
    <submittedName>
        <fullName evidence="3">Antibiotic biosynthesis monooxygenase family protein</fullName>
        <ecNumber evidence="3">1.14.-.-</ecNumber>
    </submittedName>
</protein>
<dbReference type="InterPro" id="IPR011008">
    <property type="entry name" value="Dimeric_a/b-barrel"/>
</dbReference>
<gene>
    <name evidence="3" type="ORF">ACFOMD_00480</name>
</gene>
<organism evidence="3 4">
    <name type="scientific">Sphingoaurantiacus capsulatus</name>
    <dbReference type="NCBI Taxonomy" id="1771310"/>
    <lineage>
        <taxon>Bacteria</taxon>
        <taxon>Pseudomonadati</taxon>
        <taxon>Pseudomonadota</taxon>
        <taxon>Alphaproteobacteria</taxon>
        <taxon>Sphingomonadales</taxon>
        <taxon>Sphingosinicellaceae</taxon>
        <taxon>Sphingoaurantiacus</taxon>
    </lineage>
</organism>
<evidence type="ECO:0000313" key="3">
    <source>
        <dbReference type="EMBL" id="MFC3711023.1"/>
    </source>
</evidence>
<feature type="region of interest" description="Disordered" evidence="1">
    <location>
        <begin position="101"/>
        <end position="127"/>
    </location>
</feature>
<reference evidence="4" key="1">
    <citation type="journal article" date="2019" name="Int. J. Syst. Evol. Microbiol.">
        <title>The Global Catalogue of Microorganisms (GCM) 10K type strain sequencing project: providing services to taxonomists for standard genome sequencing and annotation.</title>
        <authorList>
            <consortium name="The Broad Institute Genomics Platform"/>
            <consortium name="The Broad Institute Genome Sequencing Center for Infectious Disease"/>
            <person name="Wu L."/>
            <person name="Ma J."/>
        </authorList>
    </citation>
    <scope>NUCLEOTIDE SEQUENCE [LARGE SCALE GENOMIC DNA]</scope>
    <source>
        <strain evidence="4">KCTC 42644</strain>
    </source>
</reference>
<dbReference type="SUPFAM" id="SSF54909">
    <property type="entry name" value="Dimeric alpha+beta barrel"/>
    <property type="match status" value="1"/>
</dbReference>